<name>H0EBM4_9ACTN</name>
<dbReference type="EMBL" id="AGUD01000312">
    <property type="protein sequence ID" value="EHN08917.1"/>
    <property type="molecule type" value="Genomic_DNA"/>
</dbReference>
<organism evidence="2 3">
    <name type="scientific">Patulibacter medicamentivorans</name>
    <dbReference type="NCBI Taxonomy" id="1097667"/>
    <lineage>
        <taxon>Bacteria</taxon>
        <taxon>Bacillati</taxon>
        <taxon>Actinomycetota</taxon>
        <taxon>Thermoleophilia</taxon>
        <taxon>Solirubrobacterales</taxon>
        <taxon>Patulibacteraceae</taxon>
        <taxon>Patulibacter</taxon>
    </lineage>
</organism>
<accession>H0EBM4</accession>
<gene>
    <name evidence="2" type="ORF">PAI11_42560</name>
</gene>
<reference evidence="2 3" key="1">
    <citation type="journal article" date="2013" name="Biodegradation">
        <title>Quantitative proteomic analysis of ibuprofen-degrading Patulibacter sp. strain I11.</title>
        <authorList>
            <person name="Almeida B."/>
            <person name="Kjeldal H."/>
            <person name="Lolas I."/>
            <person name="Knudsen A.D."/>
            <person name="Carvalho G."/>
            <person name="Nielsen K.L."/>
            <person name="Barreto Crespo M.T."/>
            <person name="Stensballe A."/>
            <person name="Nielsen J.L."/>
        </authorList>
    </citation>
    <scope>NUCLEOTIDE SEQUENCE [LARGE SCALE GENOMIC DNA]</scope>
    <source>
        <strain evidence="2 3">I11</strain>
    </source>
</reference>
<evidence type="ECO:0000313" key="2">
    <source>
        <dbReference type="EMBL" id="EHN08917.1"/>
    </source>
</evidence>
<dbReference type="AlphaFoldDB" id="H0EBM4"/>
<evidence type="ECO:0000256" key="1">
    <source>
        <dbReference type="SAM" id="MobiDB-lite"/>
    </source>
</evidence>
<proteinExistence type="predicted"/>
<dbReference type="Proteomes" id="UP000005143">
    <property type="component" value="Unassembled WGS sequence"/>
</dbReference>
<protein>
    <submittedName>
        <fullName evidence="2">Uncharacterized protein</fullName>
    </submittedName>
</protein>
<feature type="compositionally biased region" description="Basic and acidic residues" evidence="1">
    <location>
        <begin position="1"/>
        <end position="17"/>
    </location>
</feature>
<evidence type="ECO:0000313" key="3">
    <source>
        <dbReference type="Proteomes" id="UP000005143"/>
    </source>
</evidence>
<comment type="caution">
    <text evidence="2">The sequence shown here is derived from an EMBL/GenBank/DDBJ whole genome shotgun (WGS) entry which is preliminary data.</text>
</comment>
<keyword evidence="3" id="KW-1185">Reference proteome</keyword>
<sequence>MGEGPRLDRPARPDRLGYHRPTRILGMSPSSTVSMDESPCDAGP</sequence>
<feature type="region of interest" description="Disordered" evidence="1">
    <location>
        <begin position="1"/>
        <end position="44"/>
    </location>
</feature>